<accession>A0AAE0P8K4</accession>
<protein>
    <submittedName>
        <fullName evidence="2">Uncharacterized protein</fullName>
    </submittedName>
</protein>
<keyword evidence="1" id="KW-0732">Signal</keyword>
<feature type="chain" id="PRO_5042198786" evidence="1">
    <location>
        <begin position="28"/>
        <end position="143"/>
    </location>
</feature>
<dbReference type="Proteomes" id="UP001285441">
    <property type="component" value="Unassembled WGS sequence"/>
</dbReference>
<proteinExistence type="predicted"/>
<reference evidence="2" key="2">
    <citation type="submission" date="2023-06" db="EMBL/GenBank/DDBJ databases">
        <authorList>
            <consortium name="Lawrence Berkeley National Laboratory"/>
            <person name="Haridas S."/>
            <person name="Hensen N."/>
            <person name="Bonometti L."/>
            <person name="Westerberg I."/>
            <person name="Brannstrom I.O."/>
            <person name="Guillou S."/>
            <person name="Cros-Aarteil S."/>
            <person name="Calhoun S."/>
            <person name="Kuo A."/>
            <person name="Mondo S."/>
            <person name="Pangilinan J."/>
            <person name="Riley R."/>
            <person name="LaButti K."/>
            <person name="Andreopoulos B."/>
            <person name="Lipzen A."/>
            <person name="Chen C."/>
            <person name="Yanf M."/>
            <person name="Daum C."/>
            <person name="Ng V."/>
            <person name="Clum A."/>
            <person name="Steindorff A."/>
            <person name="Ohm R."/>
            <person name="Martin F."/>
            <person name="Silar P."/>
            <person name="Natvig D."/>
            <person name="Lalanne C."/>
            <person name="Gautier V."/>
            <person name="Ament-velasquez S.L."/>
            <person name="Kruys A."/>
            <person name="Hutchinson M.I."/>
            <person name="Powell A.J."/>
            <person name="Barry K."/>
            <person name="Miller A.N."/>
            <person name="Grigoriev I.V."/>
            <person name="Debuchy R."/>
            <person name="Gladieux P."/>
            <person name="Thoren M.H."/>
            <person name="Johannesson H."/>
        </authorList>
    </citation>
    <scope>NUCLEOTIDE SEQUENCE</scope>
    <source>
        <strain evidence="2">CBS 232.78</strain>
    </source>
</reference>
<organism evidence="2 3">
    <name type="scientific">Podospora didyma</name>
    <dbReference type="NCBI Taxonomy" id="330526"/>
    <lineage>
        <taxon>Eukaryota</taxon>
        <taxon>Fungi</taxon>
        <taxon>Dikarya</taxon>
        <taxon>Ascomycota</taxon>
        <taxon>Pezizomycotina</taxon>
        <taxon>Sordariomycetes</taxon>
        <taxon>Sordariomycetidae</taxon>
        <taxon>Sordariales</taxon>
        <taxon>Podosporaceae</taxon>
        <taxon>Podospora</taxon>
    </lineage>
</organism>
<gene>
    <name evidence="2" type="ORF">B0H63DRAFT_534039</name>
</gene>
<feature type="signal peptide" evidence="1">
    <location>
        <begin position="1"/>
        <end position="27"/>
    </location>
</feature>
<evidence type="ECO:0000313" key="3">
    <source>
        <dbReference type="Proteomes" id="UP001285441"/>
    </source>
</evidence>
<keyword evidence="3" id="KW-1185">Reference proteome</keyword>
<reference evidence="2" key="1">
    <citation type="journal article" date="2023" name="Mol. Phylogenet. Evol.">
        <title>Genome-scale phylogeny and comparative genomics of the fungal order Sordariales.</title>
        <authorList>
            <person name="Hensen N."/>
            <person name="Bonometti L."/>
            <person name="Westerberg I."/>
            <person name="Brannstrom I.O."/>
            <person name="Guillou S."/>
            <person name="Cros-Aarteil S."/>
            <person name="Calhoun S."/>
            <person name="Haridas S."/>
            <person name="Kuo A."/>
            <person name="Mondo S."/>
            <person name="Pangilinan J."/>
            <person name="Riley R."/>
            <person name="LaButti K."/>
            <person name="Andreopoulos B."/>
            <person name="Lipzen A."/>
            <person name="Chen C."/>
            <person name="Yan M."/>
            <person name="Daum C."/>
            <person name="Ng V."/>
            <person name="Clum A."/>
            <person name="Steindorff A."/>
            <person name="Ohm R.A."/>
            <person name="Martin F."/>
            <person name="Silar P."/>
            <person name="Natvig D.O."/>
            <person name="Lalanne C."/>
            <person name="Gautier V."/>
            <person name="Ament-Velasquez S.L."/>
            <person name="Kruys A."/>
            <person name="Hutchinson M.I."/>
            <person name="Powell A.J."/>
            <person name="Barry K."/>
            <person name="Miller A.N."/>
            <person name="Grigoriev I.V."/>
            <person name="Debuchy R."/>
            <person name="Gladieux P."/>
            <person name="Hiltunen Thoren M."/>
            <person name="Johannesson H."/>
        </authorList>
    </citation>
    <scope>NUCLEOTIDE SEQUENCE</scope>
    <source>
        <strain evidence="2">CBS 232.78</strain>
    </source>
</reference>
<sequence length="143" mass="15471">MQITNPISLSVLGLASLSLAAPSTVAARNGAITLPAGVSYLYPSTLRRHYHPRDVQKDRRHSRQAMPDLLQTGTMDAANGSRKVDLFAILAPPPACKSTWGPGNGRDQNLWRKSVAPGSQGSWDWTGSSYLTVPIPCDYLKPD</sequence>
<comment type="caution">
    <text evidence="2">The sequence shown here is derived from an EMBL/GenBank/DDBJ whole genome shotgun (WGS) entry which is preliminary data.</text>
</comment>
<dbReference type="AlphaFoldDB" id="A0AAE0P8K4"/>
<name>A0AAE0P8K4_9PEZI</name>
<dbReference type="EMBL" id="JAULSW010000001">
    <property type="protein sequence ID" value="KAK3395308.1"/>
    <property type="molecule type" value="Genomic_DNA"/>
</dbReference>
<evidence type="ECO:0000313" key="2">
    <source>
        <dbReference type="EMBL" id="KAK3395308.1"/>
    </source>
</evidence>
<evidence type="ECO:0000256" key="1">
    <source>
        <dbReference type="SAM" id="SignalP"/>
    </source>
</evidence>